<accession>A0A368FE17</accession>
<comment type="caution">
    <text evidence="1">The sequence shown here is derived from an EMBL/GenBank/DDBJ whole genome shotgun (WGS) entry which is preliminary data.</text>
</comment>
<evidence type="ECO:0000313" key="2">
    <source>
        <dbReference type="Proteomes" id="UP000252519"/>
    </source>
</evidence>
<sequence length="115" mass="13032">MILEIRAPSNLVRSSNASQISLPPSTLPLEYEQATLLNPKQYFELLTKIRKCKEVAALMKQFSVGVRSFDDVLKRLEEMLLPAFPAAFLGTYCIIEKPEQKQLLVQRALALNLKL</sequence>
<proteinExistence type="predicted"/>
<gene>
    <name evidence="1" type="ORF">ANCCAN_23795</name>
</gene>
<organism evidence="1 2">
    <name type="scientific">Ancylostoma caninum</name>
    <name type="common">Dog hookworm</name>
    <dbReference type="NCBI Taxonomy" id="29170"/>
    <lineage>
        <taxon>Eukaryota</taxon>
        <taxon>Metazoa</taxon>
        <taxon>Ecdysozoa</taxon>
        <taxon>Nematoda</taxon>
        <taxon>Chromadorea</taxon>
        <taxon>Rhabditida</taxon>
        <taxon>Rhabditina</taxon>
        <taxon>Rhabditomorpha</taxon>
        <taxon>Strongyloidea</taxon>
        <taxon>Ancylostomatidae</taxon>
        <taxon>Ancylostomatinae</taxon>
        <taxon>Ancylostoma</taxon>
    </lineage>
</organism>
<dbReference type="AlphaFoldDB" id="A0A368FE17"/>
<reference evidence="1 2" key="1">
    <citation type="submission" date="2014-10" db="EMBL/GenBank/DDBJ databases">
        <title>Draft genome of the hookworm Ancylostoma caninum.</title>
        <authorList>
            <person name="Mitreva M."/>
        </authorList>
    </citation>
    <scope>NUCLEOTIDE SEQUENCE [LARGE SCALE GENOMIC DNA]</scope>
    <source>
        <strain evidence="1 2">Baltimore</strain>
    </source>
</reference>
<protein>
    <submittedName>
        <fullName evidence="1">Uncharacterized protein</fullName>
    </submittedName>
</protein>
<keyword evidence="2" id="KW-1185">Reference proteome</keyword>
<name>A0A368FE17_ANCCA</name>
<evidence type="ECO:0000313" key="1">
    <source>
        <dbReference type="EMBL" id="RCN30426.1"/>
    </source>
</evidence>
<dbReference type="EMBL" id="JOJR01001557">
    <property type="protein sequence ID" value="RCN30426.1"/>
    <property type="molecule type" value="Genomic_DNA"/>
</dbReference>
<dbReference type="Proteomes" id="UP000252519">
    <property type="component" value="Unassembled WGS sequence"/>
</dbReference>